<comment type="catalytic activity">
    <reaction evidence="7">
        <text>DNA(n) + a 2'-deoxyribonucleoside 5'-triphosphate = DNA(n+1) + diphosphate</text>
        <dbReference type="Rhea" id="RHEA:22508"/>
        <dbReference type="Rhea" id="RHEA-COMP:17339"/>
        <dbReference type="Rhea" id="RHEA-COMP:17340"/>
        <dbReference type="ChEBI" id="CHEBI:33019"/>
        <dbReference type="ChEBI" id="CHEBI:61560"/>
        <dbReference type="ChEBI" id="CHEBI:173112"/>
        <dbReference type="EC" id="2.7.7.7"/>
    </reaction>
</comment>
<dbReference type="EC" id="2.7.7.7" evidence="1"/>
<dbReference type="Pfam" id="PF13177">
    <property type="entry name" value="DNA_pol3_delta2"/>
    <property type="match status" value="1"/>
</dbReference>
<accession>A0A4Q9V450</accession>
<dbReference type="AlphaFoldDB" id="A0A4Q9V450"/>
<name>A0A4Q9V450_9ACTO</name>
<sequence length="411" mass="44350">MSVFDELVGQEDAIAEIKRAASAARLVVAQSDDDAHTSSDMNLVNASAMSHAWLFTGPPGSGRSWAARTFAAALLCSGEELGCGVCAGCRAVLANNHPDVEIVSTDVVTISADEVRSYVTNSYLAPSSGKWRVFIIEDADRMLSRTTNVLLKAIEEPAPRTVWMLCTAAIADVLPTIRSRCRNVNLVTPDAHDVAQLLVNRDGVEPEAALVAARAAQSHIGVARALATDPEAGMLRKNTLEALLSVRGVGDAVVAAQRLLDEEAMHGRDSSAGGKKKSTKNSADDADAAEQEKLMDALGLDSKGRIPASVRSQLTTDKDNAKRRKTRRQRDMLDRELIYMQSFFRDVLVIQLESGTDLVNSDYEESIRRRAADTNAEQTIAKIDALNLARERLNSNVAPLLAMEAALISVR</sequence>
<dbReference type="SUPFAM" id="SSF52540">
    <property type="entry name" value="P-loop containing nucleoside triphosphate hydrolases"/>
    <property type="match status" value="1"/>
</dbReference>
<dbReference type="PANTHER" id="PTHR11669">
    <property type="entry name" value="REPLICATION FACTOR C / DNA POLYMERASE III GAMMA-TAU SUBUNIT"/>
    <property type="match status" value="1"/>
</dbReference>
<dbReference type="EMBL" id="SJDT01000001">
    <property type="protein sequence ID" value="TBW23902.1"/>
    <property type="molecule type" value="Genomic_DNA"/>
</dbReference>
<dbReference type="Pfam" id="PF09115">
    <property type="entry name" value="DNApol3-delta_C"/>
    <property type="match status" value="1"/>
</dbReference>
<evidence type="ECO:0000256" key="8">
    <source>
        <dbReference type="SAM" id="MobiDB-lite"/>
    </source>
</evidence>
<dbReference type="InterPro" id="IPR015199">
    <property type="entry name" value="DNA_pol_III_delta_C"/>
</dbReference>
<keyword evidence="3 10" id="KW-0808">Transferase</keyword>
<dbReference type="RefSeq" id="WP_131279545.1">
    <property type="nucleotide sequence ID" value="NZ_JBHSLR010000009.1"/>
</dbReference>
<feature type="region of interest" description="Disordered" evidence="8">
    <location>
        <begin position="264"/>
        <end position="287"/>
    </location>
</feature>
<evidence type="ECO:0000256" key="5">
    <source>
        <dbReference type="ARBA" id="ARBA00022705"/>
    </source>
</evidence>
<keyword evidence="5" id="KW-0235">DNA replication</keyword>
<evidence type="ECO:0000259" key="9">
    <source>
        <dbReference type="Pfam" id="PF09115"/>
    </source>
</evidence>
<dbReference type="InterPro" id="IPR027417">
    <property type="entry name" value="P-loop_NTPase"/>
</dbReference>
<dbReference type="Proteomes" id="UP000293036">
    <property type="component" value="Unassembled WGS sequence"/>
</dbReference>
<dbReference type="GO" id="GO:0003887">
    <property type="term" value="F:DNA-directed DNA polymerase activity"/>
    <property type="evidence" value="ECO:0007669"/>
    <property type="project" value="UniProtKB-KW"/>
</dbReference>
<keyword evidence="4 10" id="KW-0548">Nucleotidyltransferase</keyword>
<dbReference type="InterPro" id="IPR050238">
    <property type="entry name" value="DNA_Rep/Repair_Clamp_Loader"/>
</dbReference>
<keyword evidence="11" id="KW-1185">Reference proteome</keyword>
<dbReference type="GO" id="GO:0008408">
    <property type="term" value="F:3'-5' exonuclease activity"/>
    <property type="evidence" value="ECO:0007669"/>
    <property type="project" value="InterPro"/>
</dbReference>
<organism evidence="10 11">
    <name type="scientific">Arcanobacterium bovis</name>
    <dbReference type="NCBI Taxonomy" id="2529275"/>
    <lineage>
        <taxon>Bacteria</taxon>
        <taxon>Bacillati</taxon>
        <taxon>Actinomycetota</taxon>
        <taxon>Actinomycetes</taxon>
        <taxon>Actinomycetales</taxon>
        <taxon>Actinomycetaceae</taxon>
        <taxon>Arcanobacterium</taxon>
    </lineage>
</organism>
<evidence type="ECO:0000256" key="3">
    <source>
        <dbReference type="ARBA" id="ARBA00022679"/>
    </source>
</evidence>
<dbReference type="GO" id="GO:0006261">
    <property type="term" value="P:DNA-templated DNA replication"/>
    <property type="evidence" value="ECO:0007669"/>
    <property type="project" value="TreeGrafter"/>
</dbReference>
<dbReference type="GO" id="GO:0003677">
    <property type="term" value="F:DNA binding"/>
    <property type="evidence" value="ECO:0007669"/>
    <property type="project" value="InterPro"/>
</dbReference>
<proteinExistence type="predicted"/>
<dbReference type="NCBIfam" id="TIGR00678">
    <property type="entry name" value="holB"/>
    <property type="match status" value="1"/>
</dbReference>
<dbReference type="InterPro" id="IPR004622">
    <property type="entry name" value="DNA_pol_HolB"/>
</dbReference>
<reference evidence="10 11" key="1">
    <citation type="submission" date="2019-02" db="EMBL/GenBank/DDBJ databases">
        <title>Arcanobacterium bovis sp. nov., isolated from the milk of a cow with mastitis.</title>
        <authorList>
            <person name="Sammra O."/>
            <person name="Foster G."/>
            <person name="Hassan A."/>
            <person name="Alssahen M."/>
            <person name="Laemmler C."/>
            <person name="Borowiak M."/>
            <person name="Malorny B."/>
            <person name="Abdulmawjood A."/>
        </authorList>
    </citation>
    <scope>NUCLEOTIDE SEQUENCE [LARGE SCALE GENOMIC DNA]</scope>
    <source>
        <strain evidence="10 11">C605018/01/1</strain>
    </source>
</reference>
<dbReference type="PANTHER" id="PTHR11669:SF8">
    <property type="entry name" value="DNA POLYMERASE III SUBUNIT DELTA"/>
    <property type="match status" value="1"/>
</dbReference>
<evidence type="ECO:0000256" key="1">
    <source>
        <dbReference type="ARBA" id="ARBA00012417"/>
    </source>
</evidence>
<dbReference type="OrthoDB" id="9809531at2"/>
<protein>
    <recommendedName>
        <fullName evidence="2">DNA polymerase III subunit delta'</fullName>
        <ecNumber evidence="1">2.7.7.7</ecNumber>
    </recommendedName>
</protein>
<gene>
    <name evidence="10" type="ORF">EZJ44_01910</name>
</gene>
<dbReference type="NCBIfam" id="NF005926">
    <property type="entry name" value="PRK07940.1"/>
    <property type="match status" value="1"/>
</dbReference>
<comment type="caution">
    <text evidence="10">The sequence shown here is derived from an EMBL/GenBank/DDBJ whole genome shotgun (WGS) entry which is preliminary data.</text>
</comment>
<evidence type="ECO:0000313" key="10">
    <source>
        <dbReference type="EMBL" id="TBW23902.1"/>
    </source>
</evidence>
<evidence type="ECO:0000256" key="4">
    <source>
        <dbReference type="ARBA" id="ARBA00022695"/>
    </source>
</evidence>
<evidence type="ECO:0000256" key="6">
    <source>
        <dbReference type="ARBA" id="ARBA00022932"/>
    </source>
</evidence>
<evidence type="ECO:0000256" key="2">
    <source>
        <dbReference type="ARBA" id="ARBA00014363"/>
    </source>
</evidence>
<evidence type="ECO:0000313" key="11">
    <source>
        <dbReference type="Proteomes" id="UP000293036"/>
    </source>
</evidence>
<dbReference type="GO" id="GO:0009360">
    <property type="term" value="C:DNA polymerase III complex"/>
    <property type="evidence" value="ECO:0007669"/>
    <property type="project" value="InterPro"/>
</dbReference>
<feature type="domain" description="DNA polymerase III delta subunit C-terminal" evidence="9">
    <location>
        <begin position="334"/>
        <end position="408"/>
    </location>
</feature>
<dbReference type="Gene3D" id="3.40.50.300">
    <property type="entry name" value="P-loop containing nucleotide triphosphate hydrolases"/>
    <property type="match status" value="1"/>
</dbReference>
<evidence type="ECO:0000256" key="7">
    <source>
        <dbReference type="ARBA" id="ARBA00049244"/>
    </source>
</evidence>
<feature type="region of interest" description="Disordered" evidence="8">
    <location>
        <begin position="308"/>
        <end position="328"/>
    </location>
</feature>
<keyword evidence="6" id="KW-0239">DNA-directed DNA polymerase</keyword>